<dbReference type="SUPFAM" id="SSF53706">
    <property type="entry name" value="Formate dehydrogenase/DMSO reductase, domains 1-3"/>
    <property type="match status" value="1"/>
</dbReference>
<dbReference type="InterPro" id="IPR006657">
    <property type="entry name" value="MoPterin_dinucl-bd_dom"/>
</dbReference>
<dbReference type="GO" id="GO:0043546">
    <property type="term" value="F:molybdopterin cofactor binding"/>
    <property type="evidence" value="ECO:0007669"/>
    <property type="project" value="InterPro"/>
</dbReference>
<evidence type="ECO:0000313" key="14">
    <source>
        <dbReference type="Proteomes" id="UP000464178"/>
    </source>
</evidence>
<dbReference type="GO" id="GO:0030151">
    <property type="term" value="F:molybdenum ion binding"/>
    <property type="evidence" value="ECO:0007669"/>
    <property type="project" value="InterPro"/>
</dbReference>
<dbReference type="Gene3D" id="3.40.228.10">
    <property type="entry name" value="Dimethylsulfoxide Reductase, domain 2"/>
    <property type="match status" value="1"/>
</dbReference>
<keyword evidence="5" id="KW-0500">Molybdenum</keyword>
<evidence type="ECO:0000256" key="9">
    <source>
        <dbReference type="ARBA" id="ARBA00023014"/>
    </source>
</evidence>
<dbReference type="Pfam" id="PF01568">
    <property type="entry name" value="Molydop_binding"/>
    <property type="match status" value="1"/>
</dbReference>
<evidence type="ECO:0008006" key="15">
    <source>
        <dbReference type="Google" id="ProtNLM"/>
    </source>
</evidence>
<dbReference type="Gene3D" id="3.40.50.740">
    <property type="match status" value="1"/>
</dbReference>
<comment type="similarity">
    <text evidence="3">Belongs to the prokaryotic molybdopterin-containing oxidoreductase family.</text>
</comment>
<dbReference type="GO" id="GO:0045333">
    <property type="term" value="P:cellular respiration"/>
    <property type="evidence" value="ECO:0007669"/>
    <property type="project" value="UniProtKB-ARBA"/>
</dbReference>
<sequence>MDHEPNLSTSGGSADRPPAQPAPEALCPEEFTGLKLTEPKSAAAGATAVAVSLGHVFSTAGFRRGFRTLTLLNQAQGVDCPSCAWPDPDGHRSLTEFCENGAKAIAWEADTRRLTSEFFRTHSIDELAKQTDYWHGQQGRLTEPLVLRPGSRHYEPITWDAAFRLIADELNALASPDEALFYTSGRTSNEAAFLYQLFVRQFGTNNLPDCSNMCHESSGSALTPSVGIGKGTVKLEDFEKSQLILILGQNPGTNHPRMLTALQAAKRAGAKIVAINPLKEAGLLAFRNPQEVSGMLGFGTPLTDLYLQVRIGGDQALLKGVMKVLVERGTALDRAFIAEKTDGFDAFTAALAEASWEQITAQSGIAREVIEQLADLIAANERIIACWAMGLTQHKHAVATIQELVNLLLLRGSIGKPGAGLCPVRGHSNVQGDRTMGIFERPAAWFLDALGREFNFAPPDKHGFDAVEAIRAMRDGRAKVFFAMGGNFLSATPDTEVTGSALKNCRLTVHVSIKLNRSHLVTGRTALILPCLGRTERDTQNGKEQFVTTENSMGVIQMSRGSLVPASRHLLSEVAIVARLAEATLGARSAVPWSELANDYDRIRERIERVIPGFQDYNARARHPGGFYLPNPPREGTFPTATGKARFTSHPLHAVGVDPGQLVMMTIRTHDQFNTTVYGLDDRYRGIKHERRVVLMNAADIRAAGLAAGDVVDLTGHYRRERRVAPHFIVVEYDIPPGCCATYFPETNVLVPLDSTADISNTPTSKFVAVTLARSAN</sequence>
<protein>
    <recommendedName>
        <fullName evidence="15">Molybdopterin oxidoreductase domain-containing protein</fullName>
    </recommendedName>
</protein>
<feature type="domain" description="Molybdopterin dinucleotide-binding" evidence="12">
    <location>
        <begin position="662"/>
        <end position="768"/>
    </location>
</feature>
<dbReference type="InterPro" id="IPR010046">
    <property type="entry name" value="Mopterin_OxRdtse_a_bac"/>
</dbReference>
<comment type="cofactor">
    <cofactor evidence="2">
        <name>[4Fe-4S] cluster</name>
        <dbReference type="ChEBI" id="CHEBI:49883"/>
    </cofactor>
</comment>
<evidence type="ECO:0000256" key="4">
    <source>
        <dbReference type="ARBA" id="ARBA00022485"/>
    </source>
</evidence>
<dbReference type="GO" id="GO:0051539">
    <property type="term" value="F:4 iron, 4 sulfur cluster binding"/>
    <property type="evidence" value="ECO:0007669"/>
    <property type="project" value="UniProtKB-KW"/>
</dbReference>
<dbReference type="CDD" id="cd02787">
    <property type="entry name" value="MopB_CT_ydeP"/>
    <property type="match status" value="1"/>
</dbReference>
<comment type="cofactor">
    <cofactor evidence="1">
        <name>Mo-bis(molybdopterin guanine dinucleotide)</name>
        <dbReference type="ChEBI" id="CHEBI:60539"/>
    </cofactor>
</comment>
<organism evidence="13 14">
    <name type="scientific">Gemmata massiliana</name>
    <dbReference type="NCBI Taxonomy" id="1210884"/>
    <lineage>
        <taxon>Bacteria</taxon>
        <taxon>Pseudomonadati</taxon>
        <taxon>Planctomycetota</taxon>
        <taxon>Planctomycetia</taxon>
        <taxon>Gemmatales</taxon>
        <taxon>Gemmataceae</taxon>
        <taxon>Gemmata</taxon>
    </lineage>
</organism>
<dbReference type="EMBL" id="LR593886">
    <property type="protein sequence ID" value="VTR94415.1"/>
    <property type="molecule type" value="Genomic_DNA"/>
</dbReference>
<keyword evidence="8" id="KW-0408">Iron</keyword>
<dbReference type="PIRSF" id="PIRSF000144">
    <property type="entry name" value="CbbBc"/>
    <property type="match status" value="1"/>
</dbReference>
<evidence type="ECO:0000256" key="7">
    <source>
        <dbReference type="ARBA" id="ARBA00023002"/>
    </source>
</evidence>
<evidence type="ECO:0000256" key="10">
    <source>
        <dbReference type="SAM" id="MobiDB-lite"/>
    </source>
</evidence>
<dbReference type="GO" id="GO:0008863">
    <property type="term" value="F:formate dehydrogenase (NAD+) activity"/>
    <property type="evidence" value="ECO:0007669"/>
    <property type="project" value="InterPro"/>
</dbReference>
<feature type="region of interest" description="Disordered" evidence="10">
    <location>
        <begin position="1"/>
        <end position="25"/>
    </location>
</feature>
<dbReference type="AlphaFoldDB" id="A0A6P2D1Z2"/>
<dbReference type="InterPro" id="IPR037951">
    <property type="entry name" value="MopB_CT_YdeP"/>
</dbReference>
<evidence type="ECO:0000259" key="11">
    <source>
        <dbReference type="Pfam" id="PF00384"/>
    </source>
</evidence>
<evidence type="ECO:0000256" key="5">
    <source>
        <dbReference type="ARBA" id="ARBA00022505"/>
    </source>
</evidence>
<keyword evidence="7" id="KW-0560">Oxidoreductase</keyword>
<evidence type="ECO:0000256" key="6">
    <source>
        <dbReference type="ARBA" id="ARBA00022723"/>
    </source>
</evidence>
<accession>A0A6P2D1Z2</accession>
<keyword evidence="6" id="KW-0479">Metal-binding</keyword>
<keyword evidence="14" id="KW-1185">Reference proteome</keyword>
<evidence type="ECO:0000259" key="12">
    <source>
        <dbReference type="Pfam" id="PF01568"/>
    </source>
</evidence>
<proteinExistence type="inferred from homology"/>
<dbReference type="PANTHER" id="PTHR43105:SF4">
    <property type="entry name" value="PROTEIN YDEP"/>
    <property type="match status" value="1"/>
</dbReference>
<dbReference type="Pfam" id="PF00384">
    <property type="entry name" value="Molybdopterin"/>
    <property type="match status" value="1"/>
</dbReference>
<evidence type="ECO:0000313" key="13">
    <source>
        <dbReference type="EMBL" id="VTR94415.1"/>
    </source>
</evidence>
<dbReference type="InterPro" id="IPR009010">
    <property type="entry name" value="Asp_de-COase-like_dom_sf"/>
</dbReference>
<gene>
    <name evidence="13" type="ORF">SOIL9_32990</name>
</gene>
<dbReference type="Proteomes" id="UP000464178">
    <property type="component" value="Chromosome"/>
</dbReference>
<dbReference type="InterPro" id="IPR050123">
    <property type="entry name" value="Prok_molybdopt-oxidoreductase"/>
</dbReference>
<dbReference type="CDD" id="cd02767">
    <property type="entry name" value="MopB_ydeP"/>
    <property type="match status" value="1"/>
</dbReference>
<feature type="compositionally biased region" description="Polar residues" evidence="10">
    <location>
        <begin position="1"/>
        <end position="12"/>
    </location>
</feature>
<keyword evidence="4" id="KW-0004">4Fe-4S</keyword>
<evidence type="ECO:0000256" key="1">
    <source>
        <dbReference type="ARBA" id="ARBA00001942"/>
    </source>
</evidence>
<evidence type="ECO:0000256" key="2">
    <source>
        <dbReference type="ARBA" id="ARBA00001966"/>
    </source>
</evidence>
<reference evidence="13 14" key="1">
    <citation type="submission" date="2019-05" db="EMBL/GenBank/DDBJ databases">
        <authorList>
            <consortium name="Science for Life Laboratories"/>
        </authorList>
    </citation>
    <scope>NUCLEOTIDE SEQUENCE [LARGE SCALE GENOMIC DNA]</scope>
    <source>
        <strain evidence="13">Soil9</strain>
    </source>
</reference>
<dbReference type="InterPro" id="IPR041953">
    <property type="entry name" value="YdeP_MopB"/>
</dbReference>
<dbReference type="NCBIfam" id="TIGR01701">
    <property type="entry name" value="Fdhalpha-like"/>
    <property type="match status" value="1"/>
</dbReference>
<evidence type="ECO:0000256" key="3">
    <source>
        <dbReference type="ARBA" id="ARBA00010312"/>
    </source>
</evidence>
<evidence type="ECO:0000256" key="8">
    <source>
        <dbReference type="ARBA" id="ARBA00023004"/>
    </source>
</evidence>
<dbReference type="SUPFAM" id="SSF50692">
    <property type="entry name" value="ADC-like"/>
    <property type="match status" value="1"/>
</dbReference>
<feature type="domain" description="Molybdopterin oxidoreductase" evidence="11">
    <location>
        <begin position="140"/>
        <end position="515"/>
    </location>
</feature>
<name>A0A6P2D1Z2_9BACT</name>
<keyword evidence="9" id="KW-0411">Iron-sulfur</keyword>
<dbReference type="InterPro" id="IPR006656">
    <property type="entry name" value="Mopterin_OxRdtase"/>
</dbReference>
<dbReference type="RefSeq" id="WP_162668953.1">
    <property type="nucleotide sequence ID" value="NZ_LR593886.1"/>
</dbReference>
<dbReference type="KEGG" id="gms:SOIL9_32990"/>
<dbReference type="GO" id="GO:0016020">
    <property type="term" value="C:membrane"/>
    <property type="evidence" value="ECO:0007669"/>
    <property type="project" value="TreeGrafter"/>
</dbReference>
<dbReference type="PANTHER" id="PTHR43105">
    <property type="entry name" value="RESPIRATORY NITRATE REDUCTASE"/>
    <property type="match status" value="1"/>
</dbReference>